<dbReference type="RefSeq" id="WP_379071848.1">
    <property type="nucleotide sequence ID" value="NZ_JBHTIT010000001.1"/>
</dbReference>
<dbReference type="InterPro" id="IPR036938">
    <property type="entry name" value="PAP2/HPO_sf"/>
</dbReference>
<keyword evidence="1" id="KW-0472">Membrane</keyword>
<dbReference type="InterPro" id="IPR000326">
    <property type="entry name" value="PAP2/HPO"/>
</dbReference>
<dbReference type="CDD" id="cd03396">
    <property type="entry name" value="PAP2_like_6"/>
    <property type="match status" value="1"/>
</dbReference>
<feature type="transmembrane region" description="Helical" evidence="1">
    <location>
        <begin position="12"/>
        <end position="30"/>
    </location>
</feature>
<proteinExistence type="predicted"/>
<keyword evidence="1" id="KW-0812">Transmembrane</keyword>
<comment type="caution">
    <text evidence="3">The sequence shown here is derived from an EMBL/GenBank/DDBJ whole genome shotgun (WGS) entry which is preliminary data.</text>
</comment>
<name>A0ABW3HJ84_9GAMM</name>
<keyword evidence="1" id="KW-1133">Transmembrane helix</keyword>
<feature type="transmembrane region" description="Helical" evidence="1">
    <location>
        <begin position="148"/>
        <end position="166"/>
    </location>
</feature>
<dbReference type="EMBL" id="JBHTIT010000001">
    <property type="protein sequence ID" value="MFD0950806.1"/>
    <property type="molecule type" value="Genomic_DNA"/>
</dbReference>
<evidence type="ECO:0000313" key="3">
    <source>
        <dbReference type="EMBL" id="MFD0950806.1"/>
    </source>
</evidence>
<feature type="transmembrane region" description="Helical" evidence="1">
    <location>
        <begin position="173"/>
        <end position="193"/>
    </location>
</feature>
<protein>
    <submittedName>
        <fullName evidence="3">Phosphatase PAP2 family protein</fullName>
    </submittedName>
</protein>
<gene>
    <name evidence="3" type="ORF">ACFQ0F_10465</name>
</gene>
<feature type="domain" description="Phosphatidic acid phosphatase type 2/haloperoxidase" evidence="2">
    <location>
        <begin position="90"/>
        <end position="220"/>
    </location>
</feature>
<reference evidence="4" key="1">
    <citation type="journal article" date="2019" name="Int. J. Syst. Evol. Microbiol.">
        <title>The Global Catalogue of Microorganisms (GCM) 10K type strain sequencing project: providing services to taxonomists for standard genome sequencing and annotation.</title>
        <authorList>
            <consortium name="The Broad Institute Genomics Platform"/>
            <consortium name="The Broad Institute Genome Sequencing Center for Infectious Disease"/>
            <person name="Wu L."/>
            <person name="Ma J."/>
        </authorList>
    </citation>
    <scope>NUCLEOTIDE SEQUENCE [LARGE SCALE GENOMIC DNA]</scope>
    <source>
        <strain evidence="4">CCUG 63419</strain>
    </source>
</reference>
<accession>A0ABW3HJ84</accession>
<evidence type="ECO:0000313" key="4">
    <source>
        <dbReference type="Proteomes" id="UP001597044"/>
    </source>
</evidence>
<dbReference type="SUPFAM" id="SSF48317">
    <property type="entry name" value="Acid phosphatase/Vanadium-dependent haloperoxidase"/>
    <property type="match status" value="1"/>
</dbReference>
<dbReference type="Pfam" id="PF01569">
    <property type="entry name" value="PAP2"/>
    <property type="match status" value="1"/>
</dbReference>
<feature type="transmembrane region" description="Helical" evidence="1">
    <location>
        <begin position="85"/>
        <end position="106"/>
    </location>
</feature>
<dbReference type="Proteomes" id="UP001597044">
    <property type="component" value="Unassembled WGS sequence"/>
</dbReference>
<evidence type="ECO:0000256" key="1">
    <source>
        <dbReference type="SAM" id="Phobius"/>
    </source>
</evidence>
<evidence type="ECO:0000259" key="2">
    <source>
        <dbReference type="Pfam" id="PF01569"/>
    </source>
</evidence>
<sequence>MPAHHYKPIDILGWLSLALLTIAISRYSNIDLTVSSWFYDASTSSFPLKDTFLFSRVFHDGTRKISTGLWLLCCFFTWRSRRTEAFFGWIFVVITALLAVTINGWFKHHSMHSCPWSLTEFGGSADYFRAFESLPAIPGPGRCLPSGHAAVGFMWIPLIYACALWRPQYLRKALLIIVPFALFCGGIQVARGAHFVTHVMWTAVICGLTTSLSFHAYQYRAYVGTALSHIGKRLHAETVR</sequence>
<feature type="transmembrane region" description="Helical" evidence="1">
    <location>
        <begin position="199"/>
        <end position="217"/>
    </location>
</feature>
<organism evidence="3 4">
    <name type="scientific">Paraperlucidibaca wandonensis</name>
    <dbReference type="NCBI Taxonomy" id="1268273"/>
    <lineage>
        <taxon>Bacteria</taxon>
        <taxon>Pseudomonadati</taxon>
        <taxon>Pseudomonadota</taxon>
        <taxon>Gammaproteobacteria</taxon>
        <taxon>Moraxellales</taxon>
        <taxon>Moraxellaceae</taxon>
        <taxon>Paraperlucidibaca</taxon>
    </lineage>
</organism>
<keyword evidence="4" id="KW-1185">Reference proteome</keyword>